<keyword evidence="1" id="KW-0472">Membrane</keyword>
<proteinExistence type="predicted"/>
<feature type="transmembrane region" description="Helical" evidence="1">
    <location>
        <begin position="12"/>
        <end position="35"/>
    </location>
</feature>
<dbReference type="AlphaFoldDB" id="A0A2N8Z9Q3"/>
<accession>A0A2N8Z9Q3</accession>
<keyword evidence="1" id="KW-1133">Transmembrane helix</keyword>
<keyword evidence="1" id="KW-0812">Transmembrane</keyword>
<dbReference type="Proteomes" id="UP000235828">
    <property type="component" value="Chromosome A"/>
</dbReference>
<feature type="transmembrane region" description="Helical" evidence="1">
    <location>
        <begin position="85"/>
        <end position="102"/>
    </location>
</feature>
<name>A0A2N8Z9Q3_9VIBR</name>
<evidence type="ECO:0000313" key="3">
    <source>
        <dbReference type="Proteomes" id="UP000235828"/>
    </source>
</evidence>
<dbReference type="KEGG" id="vta:A0633"/>
<feature type="transmembrane region" description="Helical" evidence="1">
    <location>
        <begin position="44"/>
        <end position="65"/>
    </location>
</feature>
<dbReference type="EMBL" id="LT960611">
    <property type="protein sequence ID" value="SON48612.1"/>
    <property type="molecule type" value="Genomic_DNA"/>
</dbReference>
<dbReference type="RefSeq" id="WP_102521427.1">
    <property type="nucleotide sequence ID" value="NZ_LT960611.1"/>
</dbReference>
<evidence type="ECO:0000313" key="2">
    <source>
        <dbReference type="EMBL" id="SON48612.1"/>
    </source>
</evidence>
<protein>
    <submittedName>
        <fullName evidence="2">Uncharacterized protein</fullName>
    </submittedName>
</protein>
<gene>
    <name evidence="2" type="ORF">VTAP4600_A0633</name>
</gene>
<keyword evidence="3" id="KW-1185">Reference proteome</keyword>
<organism evidence="2 3">
    <name type="scientific">Vibrio tapetis subsp. tapetis</name>
    <dbReference type="NCBI Taxonomy" id="1671868"/>
    <lineage>
        <taxon>Bacteria</taxon>
        <taxon>Pseudomonadati</taxon>
        <taxon>Pseudomonadota</taxon>
        <taxon>Gammaproteobacteria</taxon>
        <taxon>Vibrionales</taxon>
        <taxon>Vibrionaceae</taxon>
        <taxon>Vibrio</taxon>
    </lineage>
</organism>
<reference evidence="2 3" key="1">
    <citation type="submission" date="2017-10" db="EMBL/GenBank/DDBJ databases">
        <authorList>
            <person name="Banno H."/>
            <person name="Chua N.-H."/>
        </authorList>
    </citation>
    <scope>NUCLEOTIDE SEQUENCE [LARGE SCALE GENOMIC DNA]</scope>
    <source>
        <strain evidence="2">Vibrio tapetis CECT4600</strain>
    </source>
</reference>
<sequence>MKGTGLGLSSVILAVCGIFVPMGFLLSGISGALALSSYKYRDSYAVAALILNIANLTVLSPVTLITVLSSRPELLQGSIDKEIRLIYGIIFTIQIIGLRLHSKRKVEREIINKSDESKKERIEPKL</sequence>
<evidence type="ECO:0000256" key="1">
    <source>
        <dbReference type="SAM" id="Phobius"/>
    </source>
</evidence>